<protein>
    <submittedName>
        <fullName evidence="1">Uncharacterized protein</fullName>
    </submittedName>
</protein>
<keyword evidence="1" id="KW-0496">Mitochondrion</keyword>
<proteinExistence type="predicted"/>
<accession>A0A6B9XX15</accession>
<name>A0A6B9XX15_PICSI</name>
<evidence type="ECO:0000313" key="1">
    <source>
        <dbReference type="EMBL" id="QHR90147.1"/>
    </source>
</evidence>
<sequence>MGPPFQSFLTWFLRLEGKKERGFLFRTLPEIRYFPLLTIYIRVVDPNLTRTQVHPFKVLANPNQSFYQLG</sequence>
<gene>
    <name evidence="1" type="primary">orf04193</name>
    <name evidence="1" type="ORF">Q903MT_gene4170</name>
</gene>
<organism evidence="1">
    <name type="scientific">Picea sitchensis</name>
    <name type="common">Sitka spruce</name>
    <name type="synonym">Pinus sitchensis</name>
    <dbReference type="NCBI Taxonomy" id="3332"/>
    <lineage>
        <taxon>Eukaryota</taxon>
        <taxon>Viridiplantae</taxon>
        <taxon>Streptophyta</taxon>
        <taxon>Embryophyta</taxon>
        <taxon>Tracheophyta</taxon>
        <taxon>Spermatophyta</taxon>
        <taxon>Pinopsida</taxon>
        <taxon>Pinidae</taxon>
        <taxon>Conifers I</taxon>
        <taxon>Pinales</taxon>
        <taxon>Pinaceae</taxon>
        <taxon>Picea</taxon>
    </lineage>
</organism>
<dbReference type="AlphaFoldDB" id="A0A6B9XX15"/>
<dbReference type="EMBL" id="MK697699">
    <property type="protein sequence ID" value="QHR90147.1"/>
    <property type="molecule type" value="Genomic_DNA"/>
</dbReference>
<reference evidence="1" key="1">
    <citation type="submission" date="2019-03" db="EMBL/GenBank/DDBJ databases">
        <title>Largest Complete Mitochondrial Genome of a Gymnosperm, Sitka Spruce (Picea sitchensis), Indicates Complex Physical Structure.</title>
        <authorList>
            <person name="Jackman S.D."/>
            <person name="Coombe L."/>
            <person name="Warren R."/>
            <person name="Kirk H."/>
            <person name="Trinh E."/>
            <person name="McLeod T."/>
            <person name="Pleasance S."/>
            <person name="Pandoh P."/>
            <person name="Zhao Y."/>
            <person name="Coope R."/>
            <person name="Bousquet J."/>
            <person name="Bohlmann J.C."/>
            <person name="Jones S.J.M."/>
            <person name="Birol I."/>
        </authorList>
    </citation>
    <scope>NUCLEOTIDE SEQUENCE</scope>
    <source>
        <strain evidence="1">Q903</strain>
    </source>
</reference>
<geneLocation type="mitochondrion" evidence="1"/>